<dbReference type="GeneID" id="108559963"/>
<dbReference type="InterPro" id="IPR011146">
    <property type="entry name" value="HIT-like"/>
</dbReference>
<dbReference type="Gene3D" id="3.30.428.10">
    <property type="entry name" value="HIT-like"/>
    <property type="match status" value="1"/>
</dbReference>
<evidence type="ECO:0000256" key="2">
    <source>
        <dbReference type="ARBA" id="ARBA00022723"/>
    </source>
</evidence>
<dbReference type="Proteomes" id="UP000695000">
    <property type="component" value="Unplaced"/>
</dbReference>
<evidence type="ECO:0000313" key="9">
    <source>
        <dbReference type="RefSeq" id="XP_017772845.1"/>
    </source>
</evidence>
<proteinExistence type="predicted"/>
<dbReference type="InterPro" id="IPR036265">
    <property type="entry name" value="HIT-like_sf"/>
</dbReference>
<evidence type="ECO:0000313" key="8">
    <source>
        <dbReference type="Proteomes" id="UP000695000"/>
    </source>
</evidence>
<organism evidence="8 9">
    <name type="scientific">Nicrophorus vespilloides</name>
    <name type="common">Boreal carrion beetle</name>
    <dbReference type="NCBI Taxonomy" id="110193"/>
    <lineage>
        <taxon>Eukaryota</taxon>
        <taxon>Metazoa</taxon>
        <taxon>Ecdysozoa</taxon>
        <taxon>Arthropoda</taxon>
        <taxon>Hexapoda</taxon>
        <taxon>Insecta</taxon>
        <taxon>Pterygota</taxon>
        <taxon>Neoptera</taxon>
        <taxon>Endopterygota</taxon>
        <taxon>Coleoptera</taxon>
        <taxon>Polyphaga</taxon>
        <taxon>Staphyliniformia</taxon>
        <taxon>Silphidae</taxon>
        <taxon>Nicrophorinae</taxon>
        <taxon>Nicrophorus</taxon>
    </lineage>
</organism>
<evidence type="ECO:0000256" key="6">
    <source>
        <dbReference type="PROSITE-ProRule" id="PRU00464"/>
    </source>
</evidence>
<keyword evidence="3" id="KW-0862">Zinc</keyword>
<reference evidence="9" key="1">
    <citation type="submission" date="2025-08" db="UniProtKB">
        <authorList>
            <consortium name="RefSeq"/>
        </authorList>
    </citation>
    <scope>IDENTIFICATION</scope>
    <source>
        <tissue evidence="9">Whole Larva</tissue>
    </source>
</reference>
<dbReference type="PANTHER" id="PTHR12486">
    <property type="entry name" value="APRATAXIN-RELATED"/>
    <property type="match status" value="1"/>
</dbReference>
<dbReference type="RefSeq" id="XP_017772845.1">
    <property type="nucleotide sequence ID" value="XM_017917356.1"/>
</dbReference>
<comment type="subcellular location">
    <subcellularLocation>
        <location evidence="1">Nucleus</location>
    </subcellularLocation>
</comment>
<evidence type="ECO:0000259" key="7">
    <source>
        <dbReference type="PROSITE" id="PS51084"/>
    </source>
</evidence>
<evidence type="ECO:0000256" key="1">
    <source>
        <dbReference type="ARBA" id="ARBA00004123"/>
    </source>
</evidence>
<sequence>MKRKLDSQKEDAKKSKSSGHWANGLLTAMEDPDNIVKQDDKIVVIKDKYPKAEFHYLVIPKEEISTLKSVDADHLVLLRYMHKVGEELAEQHKHRTFKFGYHAEASMFRLHLHVISDDMNSPCLKTKKHWNSYTSGFFLDSEEVCNSLEEDGVVKKLSADECKAFLNEPLKCHKCDHIPKHMPSLKQHLLKHLEDTDK</sequence>
<evidence type="ECO:0000256" key="5">
    <source>
        <dbReference type="ARBA" id="ARBA00023242"/>
    </source>
</evidence>
<dbReference type="PROSITE" id="PS51084">
    <property type="entry name" value="HIT_2"/>
    <property type="match status" value="1"/>
</dbReference>
<evidence type="ECO:0000256" key="4">
    <source>
        <dbReference type="ARBA" id="ARBA00023125"/>
    </source>
</evidence>
<keyword evidence="5" id="KW-0539">Nucleus</keyword>
<name>A0ABM1ME45_NICVS</name>
<accession>A0ABM1ME45</accession>
<protein>
    <submittedName>
        <fullName evidence="9">Aprataxin</fullName>
    </submittedName>
</protein>
<keyword evidence="4" id="KW-0238">DNA-binding</keyword>
<keyword evidence="8" id="KW-1185">Reference proteome</keyword>
<evidence type="ECO:0000256" key="3">
    <source>
        <dbReference type="ARBA" id="ARBA00022833"/>
    </source>
</evidence>
<comment type="caution">
    <text evidence="6">Lacks conserved residue(s) required for the propagation of feature annotation.</text>
</comment>
<gene>
    <name evidence="9" type="primary">LOC108559963</name>
</gene>
<dbReference type="InterPro" id="IPR032566">
    <property type="entry name" value="Znf-C2HE"/>
</dbReference>
<keyword evidence="2" id="KW-0479">Metal-binding</keyword>
<dbReference type="SUPFAM" id="SSF54197">
    <property type="entry name" value="HIT-like"/>
    <property type="match status" value="1"/>
</dbReference>
<feature type="domain" description="HIT" evidence="7">
    <location>
        <begin position="22"/>
        <end position="124"/>
    </location>
</feature>
<dbReference type="PANTHER" id="PTHR12486:SF4">
    <property type="entry name" value="APRATAXIN"/>
    <property type="match status" value="1"/>
</dbReference>
<dbReference type="Pfam" id="PF16278">
    <property type="entry name" value="zf-C2HE"/>
    <property type="match status" value="1"/>
</dbReference>
<dbReference type="Pfam" id="PF11969">
    <property type="entry name" value="DcpS_C"/>
    <property type="match status" value="1"/>
</dbReference>